<keyword evidence="2" id="KW-1185">Reference proteome</keyword>
<reference evidence="1 2" key="1">
    <citation type="submission" date="2024-01" db="EMBL/GenBank/DDBJ databases">
        <title>Genome assemblies of Stephania.</title>
        <authorList>
            <person name="Yang L."/>
        </authorList>
    </citation>
    <scope>NUCLEOTIDE SEQUENCE [LARGE SCALE GENOMIC DNA]</scope>
    <source>
        <strain evidence="1">QJT</strain>
        <tissue evidence="1">Leaf</tissue>
    </source>
</reference>
<evidence type="ECO:0000313" key="2">
    <source>
        <dbReference type="Proteomes" id="UP001417504"/>
    </source>
</evidence>
<dbReference type="Proteomes" id="UP001417504">
    <property type="component" value="Unassembled WGS sequence"/>
</dbReference>
<accession>A0AAP0II63</accession>
<evidence type="ECO:0000313" key="1">
    <source>
        <dbReference type="EMBL" id="KAK9115979.1"/>
    </source>
</evidence>
<evidence type="ECO:0008006" key="3">
    <source>
        <dbReference type="Google" id="ProtNLM"/>
    </source>
</evidence>
<organism evidence="1 2">
    <name type="scientific">Stephania japonica</name>
    <dbReference type="NCBI Taxonomy" id="461633"/>
    <lineage>
        <taxon>Eukaryota</taxon>
        <taxon>Viridiplantae</taxon>
        <taxon>Streptophyta</taxon>
        <taxon>Embryophyta</taxon>
        <taxon>Tracheophyta</taxon>
        <taxon>Spermatophyta</taxon>
        <taxon>Magnoliopsida</taxon>
        <taxon>Ranunculales</taxon>
        <taxon>Menispermaceae</taxon>
        <taxon>Menispermoideae</taxon>
        <taxon>Cissampelideae</taxon>
        <taxon>Stephania</taxon>
    </lineage>
</organism>
<gene>
    <name evidence="1" type="ORF">Sjap_014926</name>
</gene>
<sequence length="86" mass="9928">MAKKVAKPRLIRWILLLQEFDIGIKDKSGAKNLVADYLNRIENGDAPVLLRDDFPDEHLLAISEELPWFADLVNYIVTREFPPHLT</sequence>
<protein>
    <recommendedName>
        <fullName evidence="3">Reverse transcriptase RNase H-like domain-containing protein</fullName>
    </recommendedName>
</protein>
<name>A0AAP0II63_9MAGN</name>
<proteinExistence type="predicted"/>
<comment type="caution">
    <text evidence="1">The sequence shown here is derived from an EMBL/GenBank/DDBJ whole genome shotgun (WGS) entry which is preliminary data.</text>
</comment>
<dbReference type="EMBL" id="JBBNAE010000006">
    <property type="protein sequence ID" value="KAK9115979.1"/>
    <property type="molecule type" value="Genomic_DNA"/>
</dbReference>
<dbReference type="AlphaFoldDB" id="A0AAP0II63"/>